<proteinExistence type="predicted"/>
<name>A0A6P7G0K0_DIAVI</name>
<evidence type="ECO:0000313" key="1">
    <source>
        <dbReference type="RefSeq" id="XP_028138608.1"/>
    </source>
</evidence>
<protein>
    <submittedName>
        <fullName evidence="1">Uncharacterized protein LOC114332998</fullName>
    </submittedName>
</protein>
<reference evidence="1" key="1">
    <citation type="submission" date="2025-08" db="UniProtKB">
        <authorList>
            <consortium name="RefSeq"/>
        </authorList>
    </citation>
    <scope>IDENTIFICATION</scope>
    <source>
        <tissue evidence="1">Whole insect</tissue>
    </source>
</reference>
<dbReference type="RefSeq" id="XP_028138608.1">
    <property type="nucleotide sequence ID" value="XM_028282807.1"/>
</dbReference>
<dbReference type="InParanoid" id="A0A6P7G0K0"/>
<organism evidence="1">
    <name type="scientific">Diabrotica virgifera virgifera</name>
    <name type="common">western corn rootworm</name>
    <dbReference type="NCBI Taxonomy" id="50390"/>
    <lineage>
        <taxon>Eukaryota</taxon>
        <taxon>Metazoa</taxon>
        <taxon>Ecdysozoa</taxon>
        <taxon>Arthropoda</taxon>
        <taxon>Hexapoda</taxon>
        <taxon>Insecta</taxon>
        <taxon>Pterygota</taxon>
        <taxon>Neoptera</taxon>
        <taxon>Endopterygota</taxon>
        <taxon>Coleoptera</taxon>
        <taxon>Polyphaga</taxon>
        <taxon>Cucujiformia</taxon>
        <taxon>Chrysomeloidea</taxon>
        <taxon>Chrysomelidae</taxon>
        <taxon>Galerucinae</taxon>
        <taxon>Diabroticina</taxon>
        <taxon>Diabroticites</taxon>
        <taxon>Diabrotica</taxon>
    </lineage>
</organism>
<dbReference type="AlphaFoldDB" id="A0A6P7G0K0"/>
<sequence length="106" mass="12081">MHIVTMYILSAQITSPFRKNYWNDTKKVSGSGGVTSELFAEMPHGCCEITECCIRSICGLRVLDIRIIKQYEFKNIISRTTQKLENNMLKCNGNGIISNKRYASRV</sequence>
<accession>A0A6P7G0K0</accession>
<gene>
    <name evidence="1" type="primary">LOC114332998</name>
</gene>